<dbReference type="STRING" id="475255.SAMN04488101_11417"/>
<evidence type="ECO:0000313" key="5">
    <source>
        <dbReference type="Proteomes" id="UP000192678"/>
    </source>
</evidence>
<reference evidence="4 5" key="1">
    <citation type="submission" date="2017-04" db="EMBL/GenBank/DDBJ databases">
        <authorList>
            <person name="Afonso C.L."/>
            <person name="Miller P.J."/>
            <person name="Scott M.A."/>
            <person name="Spackman E."/>
            <person name="Goraichik I."/>
            <person name="Dimitrov K.M."/>
            <person name="Suarez D.L."/>
            <person name="Swayne D.E."/>
        </authorList>
    </citation>
    <scope>NUCLEOTIDE SEQUENCE [LARGE SCALE GENOMIC DNA]</scope>
    <source>
        <strain evidence="4 5">DSM 19625</strain>
    </source>
</reference>
<dbReference type="AlphaFoldDB" id="A0A1W2ENY2"/>
<dbReference type="Proteomes" id="UP000192678">
    <property type="component" value="Unassembled WGS sequence"/>
</dbReference>
<dbReference type="InterPro" id="IPR012373">
    <property type="entry name" value="Ferrdict_sens_TM"/>
</dbReference>
<dbReference type="Gene3D" id="3.55.50.30">
    <property type="match status" value="1"/>
</dbReference>
<keyword evidence="5" id="KW-1185">Reference proteome</keyword>
<dbReference type="RefSeq" id="WP_084291313.1">
    <property type="nucleotide sequence ID" value="NZ_FWYB01000014.1"/>
</dbReference>
<dbReference type="InterPro" id="IPR006860">
    <property type="entry name" value="FecR"/>
</dbReference>
<keyword evidence="1" id="KW-1133">Transmembrane helix</keyword>
<organism evidence="4 5">
    <name type="scientific">Pedobacter nyackensis</name>
    <dbReference type="NCBI Taxonomy" id="475255"/>
    <lineage>
        <taxon>Bacteria</taxon>
        <taxon>Pseudomonadati</taxon>
        <taxon>Bacteroidota</taxon>
        <taxon>Sphingobacteriia</taxon>
        <taxon>Sphingobacteriales</taxon>
        <taxon>Sphingobacteriaceae</taxon>
        <taxon>Pedobacter</taxon>
    </lineage>
</organism>
<dbReference type="PANTHER" id="PTHR30273">
    <property type="entry name" value="PERIPLASMIC SIGNAL SENSOR AND SIGMA FACTOR ACTIVATOR FECR-RELATED"/>
    <property type="match status" value="1"/>
</dbReference>
<gene>
    <name evidence="4" type="ORF">SAMN04488101_11417</name>
</gene>
<keyword evidence="1" id="KW-0812">Transmembrane</keyword>
<proteinExistence type="predicted"/>
<accession>A0A1W2ENY2</accession>
<feature type="transmembrane region" description="Helical" evidence="1">
    <location>
        <begin position="73"/>
        <end position="92"/>
    </location>
</feature>
<protein>
    <submittedName>
        <fullName evidence="4">FecR family protein</fullName>
    </submittedName>
</protein>
<dbReference type="PANTHER" id="PTHR30273:SF2">
    <property type="entry name" value="PROTEIN FECR"/>
    <property type="match status" value="1"/>
</dbReference>
<dbReference type="GO" id="GO:0016989">
    <property type="term" value="F:sigma factor antagonist activity"/>
    <property type="evidence" value="ECO:0007669"/>
    <property type="project" value="TreeGrafter"/>
</dbReference>
<dbReference type="EMBL" id="FWYB01000014">
    <property type="protein sequence ID" value="SMD11252.1"/>
    <property type="molecule type" value="Genomic_DNA"/>
</dbReference>
<dbReference type="Pfam" id="PF16344">
    <property type="entry name" value="FecR_C"/>
    <property type="match status" value="1"/>
</dbReference>
<feature type="domain" description="FecR protein" evidence="2">
    <location>
        <begin position="166"/>
        <end position="271"/>
    </location>
</feature>
<dbReference type="Gene3D" id="2.60.120.1440">
    <property type="match status" value="1"/>
</dbReference>
<dbReference type="OrthoDB" id="1099963at2"/>
<evidence type="ECO:0000256" key="1">
    <source>
        <dbReference type="SAM" id="Phobius"/>
    </source>
</evidence>
<evidence type="ECO:0000313" key="4">
    <source>
        <dbReference type="EMBL" id="SMD11252.1"/>
    </source>
</evidence>
<keyword evidence="1" id="KW-0472">Membrane</keyword>
<name>A0A1W2ENY2_9SPHI</name>
<evidence type="ECO:0000259" key="2">
    <source>
        <dbReference type="Pfam" id="PF04773"/>
    </source>
</evidence>
<dbReference type="Pfam" id="PF04773">
    <property type="entry name" value="FecR"/>
    <property type="match status" value="1"/>
</dbReference>
<evidence type="ECO:0000259" key="3">
    <source>
        <dbReference type="Pfam" id="PF16344"/>
    </source>
</evidence>
<feature type="domain" description="Protein FecR C-terminal" evidence="3">
    <location>
        <begin position="324"/>
        <end position="388"/>
    </location>
</feature>
<sequence>MEENKAQALLKKYLAGNCTEEEKAMLESWYLERDLEIYPDMNAEERLADKQQILASLEQAIAPKKRNILWPKMAGIAAVAFVTISFGLYTYLIKNSPVQQSPVMAKADVPPGGNKAVLTLANGQTINLSSNKKGIVIKTGTLAYNDGTKINTTTTDQRQTSAKNIISTPVGGNYQVVLPDGTQVWLNSASSLSYPTNFNARDRKVEITGEAYFEVAKMMIKDKANQGKERRMPFVVESKDQIVEVLGTHFNINSYMDENATKTTLLEGSVRVSASGARHSNLQQHNVVLKPNQQAILTGSNQITVQQVDAESEISWKNGYFKFNEDIKSIMNKIARWYDVDVVYKPGVDLSQTFSGEVSNSRNVSVLLKVMELTGNVHFKVEGRRIIVMP</sequence>
<dbReference type="InterPro" id="IPR032508">
    <property type="entry name" value="FecR_C"/>
</dbReference>